<evidence type="ECO:0000313" key="3">
    <source>
        <dbReference type="EMBL" id="JAT79197.1"/>
    </source>
</evidence>
<sequence>MYFKKAILESETEWAHNKKLVDLSQKGLRNSVPKGLPYLSVDFGLQSGFAHVIEDEKEFPRYFGKEIVGGMLDLEPRLWKKMQHQKFDDQRKKGSPIRRVVETVRLDGARQIRA</sequence>
<dbReference type="GO" id="GO:0071014">
    <property type="term" value="C:post-mRNA release spliceosomal complex"/>
    <property type="evidence" value="ECO:0007669"/>
    <property type="project" value="TreeGrafter"/>
</dbReference>
<dbReference type="AlphaFoldDB" id="A0A1D2AJ32"/>
<comment type="similarity">
    <text evidence="1">Belongs to the CWF19 family.</text>
</comment>
<dbReference type="EMBL" id="GETE01000245">
    <property type="protein sequence ID" value="JAT79197.1"/>
    <property type="molecule type" value="Transcribed_RNA"/>
</dbReference>
<dbReference type="GO" id="GO:0000398">
    <property type="term" value="P:mRNA splicing, via spliceosome"/>
    <property type="evidence" value="ECO:0007669"/>
    <property type="project" value="TreeGrafter"/>
</dbReference>
<proteinExistence type="inferred from homology"/>
<dbReference type="PANTHER" id="PTHR12072">
    <property type="entry name" value="CWF19, CELL CYCLE CONTROL PROTEIN"/>
    <property type="match status" value="1"/>
</dbReference>
<organism evidence="3">
    <name type="scientific">Ornithodoros brasiliensis</name>
    <name type="common">Mouro tick</name>
    <dbReference type="NCBI Taxonomy" id="888526"/>
    <lineage>
        <taxon>Eukaryota</taxon>
        <taxon>Metazoa</taxon>
        <taxon>Ecdysozoa</taxon>
        <taxon>Arthropoda</taxon>
        <taxon>Chelicerata</taxon>
        <taxon>Arachnida</taxon>
        <taxon>Acari</taxon>
        <taxon>Parasitiformes</taxon>
        <taxon>Ixodida</taxon>
        <taxon>Ixodoidea</taxon>
        <taxon>Argasidae</taxon>
        <taxon>Ornithodorinae</taxon>
        <taxon>Ornithodoros</taxon>
    </lineage>
</organism>
<evidence type="ECO:0000256" key="1">
    <source>
        <dbReference type="ARBA" id="ARBA00006795"/>
    </source>
</evidence>
<dbReference type="Pfam" id="PF04676">
    <property type="entry name" value="CwfJ_C_2"/>
    <property type="match status" value="1"/>
</dbReference>
<accession>A0A1D2AJ32</accession>
<dbReference type="InterPro" id="IPR006767">
    <property type="entry name" value="Cwf19-like_C_dom-2"/>
</dbReference>
<reference evidence="3" key="1">
    <citation type="submission" date="2016-07" db="EMBL/GenBank/DDBJ databases">
        <title>Salivary Glands transcriptome analysis on engorged females of Ornithodoros brasiliensis (Acari:Argasidae).</title>
        <authorList>
            <person name="Simons S.M."/>
            <person name="Carvalho E."/>
            <person name="Junqueira-de-Azevedo I."/>
            <person name="Ho P.L."/>
            <person name="Giovanni D."/>
            <person name="Mendonca R."/>
            <person name="Onofrio V."/>
            <person name="Landulfo G."/>
            <person name="Ramirez D."/>
            <person name="Barros-Battesti D."/>
        </authorList>
    </citation>
    <scope>NUCLEOTIDE SEQUENCE</scope>
    <source>
        <strain evidence="3">Female</strain>
        <tissue evidence="3">Salivary gland</tissue>
    </source>
</reference>
<evidence type="ECO:0000259" key="2">
    <source>
        <dbReference type="Pfam" id="PF04676"/>
    </source>
</evidence>
<dbReference type="InterPro" id="IPR040194">
    <property type="entry name" value="Cwf19-like"/>
</dbReference>
<dbReference type="PANTHER" id="PTHR12072:SF5">
    <property type="entry name" value="CWF19-LIKE PROTEIN 2"/>
    <property type="match status" value="1"/>
</dbReference>
<name>A0A1D2AJ32_ORNBR</name>
<protein>
    <submittedName>
        <fullName evidence="3">Cwf19 like protein 2</fullName>
    </submittedName>
</protein>
<feature type="domain" description="Cwf19-like protein C-terminal" evidence="2">
    <location>
        <begin position="13"/>
        <end position="93"/>
    </location>
</feature>